<comment type="caution">
    <text evidence="1">The sequence shown here is derived from an EMBL/GenBank/DDBJ whole genome shotgun (WGS) entry which is preliminary data.</text>
</comment>
<dbReference type="Proteomes" id="UP001471651">
    <property type="component" value="Unassembled WGS sequence"/>
</dbReference>
<dbReference type="RefSeq" id="WP_348577361.1">
    <property type="nucleotide sequence ID" value="NZ_JBDYKN010000012.1"/>
</dbReference>
<evidence type="ECO:0000313" key="2">
    <source>
        <dbReference type="Proteomes" id="UP001471651"/>
    </source>
</evidence>
<accession>A0ABV0L220</accession>
<protein>
    <submittedName>
        <fullName evidence="1">Uncharacterized protein</fullName>
    </submittedName>
</protein>
<dbReference type="EMBL" id="JBDYKN010000012">
    <property type="protein sequence ID" value="MEP7730456.1"/>
    <property type="molecule type" value="Genomic_DNA"/>
</dbReference>
<gene>
    <name evidence="1" type="ORF">ABKW32_13425</name>
</gene>
<reference evidence="1 2" key="1">
    <citation type="submission" date="2024-05" db="EMBL/GenBank/DDBJ databases">
        <authorList>
            <person name="Busch G.E."/>
            <person name="Sharma I."/>
        </authorList>
    </citation>
    <scope>NUCLEOTIDE SEQUENCE [LARGE SCALE GENOMIC DNA]</scope>
    <source>
        <strain evidence="1 2">23GB23</strain>
    </source>
</reference>
<organism evidence="1 2">
    <name type="scientific">Marinomonas primoryensis</name>
    <dbReference type="NCBI Taxonomy" id="178399"/>
    <lineage>
        <taxon>Bacteria</taxon>
        <taxon>Pseudomonadati</taxon>
        <taxon>Pseudomonadota</taxon>
        <taxon>Gammaproteobacteria</taxon>
        <taxon>Oceanospirillales</taxon>
        <taxon>Oceanospirillaceae</taxon>
        <taxon>Marinomonas</taxon>
    </lineage>
</organism>
<sequence>MKQLPSARDLVSQVANGWYLVTVTAAGPVENGGVQLFVKGEGIDDWVYAPPLIALSVNQTAISCISGGRQARLEITSVKTPNEIQKLLMLS</sequence>
<proteinExistence type="predicted"/>
<keyword evidence="2" id="KW-1185">Reference proteome</keyword>
<name>A0ABV0L220_9GAMM</name>
<evidence type="ECO:0000313" key="1">
    <source>
        <dbReference type="EMBL" id="MEP7730456.1"/>
    </source>
</evidence>